<dbReference type="SUPFAM" id="SSF53850">
    <property type="entry name" value="Periplasmic binding protein-like II"/>
    <property type="match status" value="1"/>
</dbReference>
<feature type="signal peptide" evidence="2">
    <location>
        <begin position="1"/>
        <end position="21"/>
    </location>
</feature>
<keyword evidence="4" id="KW-1185">Reference proteome</keyword>
<organism evidence="3 4">
    <name type="scientific">Edaphochlamys debaryana</name>
    <dbReference type="NCBI Taxonomy" id="47281"/>
    <lineage>
        <taxon>Eukaryota</taxon>
        <taxon>Viridiplantae</taxon>
        <taxon>Chlorophyta</taxon>
        <taxon>core chlorophytes</taxon>
        <taxon>Chlorophyceae</taxon>
        <taxon>CS clade</taxon>
        <taxon>Chlamydomonadales</taxon>
        <taxon>Chlamydomonadales incertae sedis</taxon>
        <taxon>Edaphochlamys</taxon>
    </lineage>
</organism>
<dbReference type="EMBL" id="JAEHOE010000005">
    <property type="protein sequence ID" value="KAG2500014.1"/>
    <property type="molecule type" value="Genomic_DNA"/>
</dbReference>
<feature type="transmembrane region" description="Helical" evidence="1">
    <location>
        <begin position="529"/>
        <end position="550"/>
    </location>
</feature>
<dbReference type="PANTHER" id="PTHR43649:SF12">
    <property type="entry name" value="DIACETYLCHITOBIOSE BINDING PROTEIN DASA"/>
    <property type="match status" value="1"/>
</dbReference>
<dbReference type="PANTHER" id="PTHR43649">
    <property type="entry name" value="ARABINOSE-BINDING PROTEIN-RELATED"/>
    <property type="match status" value="1"/>
</dbReference>
<feature type="chain" id="PRO_5032799897" evidence="2">
    <location>
        <begin position="22"/>
        <end position="589"/>
    </location>
</feature>
<comment type="caution">
    <text evidence="3">The sequence shown here is derived from an EMBL/GenBank/DDBJ whole genome shotgun (WGS) entry which is preliminary data.</text>
</comment>
<dbReference type="InterPro" id="IPR050490">
    <property type="entry name" value="Bact_solute-bd_prot1"/>
</dbReference>
<dbReference type="OrthoDB" id="546765at2759"/>
<gene>
    <name evidence="3" type="ORF">HYH03_002296</name>
</gene>
<evidence type="ECO:0000256" key="2">
    <source>
        <dbReference type="SAM" id="SignalP"/>
    </source>
</evidence>
<keyword evidence="1" id="KW-0472">Membrane</keyword>
<accession>A0A835YLR2</accession>
<dbReference type="Pfam" id="PF13416">
    <property type="entry name" value="SBP_bac_8"/>
    <property type="match status" value="1"/>
</dbReference>
<keyword evidence="2" id="KW-0732">Signal</keyword>
<evidence type="ECO:0000256" key="1">
    <source>
        <dbReference type="SAM" id="Phobius"/>
    </source>
</evidence>
<protein>
    <submittedName>
        <fullName evidence="3">Uncharacterized protein</fullName>
    </submittedName>
</protein>
<evidence type="ECO:0000313" key="3">
    <source>
        <dbReference type="EMBL" id="KAG2500014.1"/>
    </source>
</evidence>
<dbReference type="Gene3D" id="3.40.190.10">
    <property type="entry name" value="Periplasmic binding protein-like II"/>
    <property type="match status" value="1"/>
</dbReference>
<proteinExistence type="predicted"/>
<sequence>MGFRRLNWFVWALTLVAVAEGTAPVRLSAPAFYLSWLRTQLSHERLTAAAVVGGRDGNSSSAVEFLEAPAGGSASSATIESTGKVPVADAWLVPSYRLSDLAAGSGEAADVSHLVYADRGLAWWDVPHSMRDALAIISTRAVAVPIGAGPLLLWYRGDVLGALAAEVPRTWQQLLAFAERYAASRQPGQPQHALCLPLGPDCTHLHLLSAVWASVAQTRSRRQGLAFDPWAGAPRIDTAGLRYALELLANLTRHSEPSWRQQGPGGSGCGSGASNSPFTSGACALTLATVGLARDADGPPGDLGATVRVASAPGSGVVWSPTSGKLVDCTKKACPLGEGLPTAGGVWVNYSPQLTAASLTGVIRASAPAEQQFKAYVVLTLLATGDALGTADLLGPVRGSELWPTADPGPDGAGLRGEAWRLSALAITHPNAGWDTSIPRIQILRDELAQLLSRAQACAIVSQAGQQTCGDILGQALQASQARIAVAYPPAEFLQWYQAHLHLDHATHDWGTDASTDAAADQGGTGSRVVVVAVASSLCGALLVVALLLLMQRRRLTLLGHVVSKLMPQRRSEAMAPGPSQDACLVITE</sequence>
<keyword evidence="1" id="KW-1133">Transmembrane helix</keyword>
<dbReference type="InterPro" id="IPR006059">
    <property type="entry name" value="SBP"/>
</dbReference>
<dbReference type="AlphaFoldDB" id="A0A835YLR2"/>
<keyword evidence="1" id="KW-0812">Transmembrane</keyword>
<name>A0A835YLR2_9CHLO</name>
<reference evidence="3" key="1">
    <citation type="journal article" date="2020" name="bioRxiv">
        <title>Comparative genomics of Chlamydomonas.</title>
        <authorList>
            <person name="Craig R.J."/>
            <person name="Hasan A.R."/>
            <person name="Ness R.W."/>
            <person name="Keightley P.D."/>
        </authorList>
    </citation>
    <scope>NUCLEOTIDE SEQUENCE</scope>
    <source>
        <strain evidence="3">CCAP 11/70</strain>
    </source>
</reference>
<evidence type="ECO:0000313" key="4">
    <source>
        <dbReference type="Proteomes" id="UP000612055"/>
    </source>
</evidence>
<dbReference type="Proteomes" id="UP000612055">
    <property type="component" value="Unassembled WGS sequence"/>
</dbReference>